<accession>A0ABP8RRM9</accession>
<comment type="catalytic activity">
    <reaction evidence="3">
        <text>a (3S)-3-hydroxyacyl-CoA = a (2E)-enoyl-CoA + H2O</text>
        <dbReference type="Rhea" id="RHEA:16105"/>
        <dbReference type="ChEBI" id="CHEBI:15377"/>
        <dbReference type="ChEBI" id="CHEBI:57318"/>
        <dbReference type="ChEBI" id="CHEBI:58856"/>
        <dbReference type="EC" id="4.2.1.17"/>
    </reaction>
</comment>
<dbReference type="InterPro" id="IPR018376">
    <property type="entry name" value="Enoyl-CoA_hyd/isom_CS"/>
</dbReference>
<evidence type="ECO:0000256" key="5">
    <source>
        <dbReference type="RuleBase" id="RU003707"/>
    </source>
</evidence>
<evidence type="ECO:0000313" key="6">
    <source>
        <dbReference type="EMBL" id="GAA4546419.1"/>
    </source>
</evidence>
<protein>
    <submittedName>
        <fullName evidence="6">Enoyl-CoA hydratase/isomerase family protein</fullName>
    </submittedName>
</protein>
<name>A0ABP8RRM9_9PSEU</name>
<dbReference type="InterPro" id="IPR014748">
    <property type="entry name" value="Enoyl-CoA_hydra_C"/>
</dbReference>
<dbReference type="EMBL" id="BAABGT010000032">
    <property type="protein sequence ID" value="GAA4546419.1"/>
    <property type="molecule type" value="Genomic_DNA"/>
</dbReference>
<organism evidence="6 7">
    <name type="scientific">Pseudonocardia xishanensis</name>
    <dbReference type="NCBI Taxonomy" id="630995"/>
    <lineage>
        <taxon>Bacteria</taxon>
        <taxon>Bacillati</taxon>
        <taxon>Actinomycetota</taxon>
        <taxon>Actinomycetes</taxon>
        <taxon>Pseudonocardiales</taxon>
        <taxon>Pseudonocardiaceae</taxon>
        <taxon>Pseudonocardia</taxon>
    </lineage>
</organism>
<dbReference type="CDD" id="cd06558">
    <property type="entry name" value="crotonase-like"/>
    <property type="match status" value="1"/>
</dbReference>
<dbReference type="Gene3D" id="3.90.226.10">
    <property type="entry name" value="2-enoyl-CoA Hydratase, Chain A, domain 1"/>
    <property type="match status" value="1"/>
</dbReference>
<evidence type="ECO:0000313" key="7">
    <source>
        <dbReference type="Proteomes" id="UP001501598"/>
    </source>
</evidence>
<keyword evidence="2" id="KW-0456">Lyase</keyword>
<comment type="catalytic activity">
    <reaction evidence="4">
        <text>a 4-saturated-(3S)-3-hydroxyacyl-CoA = a (3E)-enoyl-CoA + H2O</text>
        <dbReference type="Rhea" id="RHEA:20724"/>
        <dbReference type="ChEBI" id="CHEBI:15377"/>
        <dbReference type="ChEBI" id="CHEBI:58521"/>
        <dbReference type="ChEBI" id="CHEBI:137480"/>
        <dbReference type="EC" id="4.2.1.17"/>
    </reaction>
</comment>
<keyword evidence="7" id="KW-1185">Reference proteome</keyword>
<evidence type="ECO:0000256" key="1">
    <source>
        <dbReference type="ARBA" id="ARBA00005254"/>
    </source>
</evidence>
<comment type="caution">
    <text evidence="6">The sequence shown here is derived from an EMBL/GenBank/DDBJ whole genome shotgun (WGS) entry which is preliminary data.</text>
</comment>
<dbReference type="Proteomes" id="UP001501598">
    <property type="component" value="Unassembled WGS sequence"/>
</dbReference>
<proteinExistence type="inferred from homology"/>
<reference evidence="7" key="1">
    <citation type="journal article" date="2019" name="Int. J. Syst. Evol. Microbiol.">
        <title>The Global Catalogue of Microorganisms (GCM) 10K type strain sequencing project: providing services to taxonomists for standard genome sequencing and annotation.</title>
        <authorList>
            <consortium name="The Broad Institute Genomics Platform"/>
            <consortium name="The Broad Institute Genome Sequencing Center for Infectious Disease"/>
            <person name="Wu L."/>
            <person name="Ma J."/>
        </authorList>
    </citation>
    <scope>NUCLEOTIDE SEQUENCE [LARGE SCALE GENOMIC DNA]</scope>
    <source>
        <strain evidence="7">JCM 17906</strain>
    </source>
</reference>
<gene>
    <name evidence="6" type="ORF">GCM10023175_28600</name>
</gene>
<dbReference type="InterPro" id="IPR001753">
    <property type="entry name" value="Enoyl-CoA_hydra/iso"/>
</dbReference>
<dbReference type="InterPro" id="IPR029045">
    <property type="entry name" value="ClpP/crotonase-like_dom_sf"/>
</dbReference>
<dbReference type="Pfam" id="PF00378">
    <property type="entry name" value="ECH_1"/>
    <property type="match status" value="1"/>
</dbReference>
<dbReference type="PROSITE" id="PS00166">
    <property type="entry name" value="ENOYL_COA_HYDRATASE"/>
    <property type="match status" value="1"/>
</dbReference>
<dbReference type="Gene3D" id="1.10.12.10">
    <property type="entry name" value="Lyase 2-enoyl-coa Hydratase, Chain A, domain 2"/>
    <property type="match status" value="1"/>
</dbReference>
<dbReference type="RefSeq" id="WP_345417316.1">
    <property type="nucleotide sequence ID" value="NZ_BAABGT010000032.1"/>
</dbReference>
<evidence type="ECO:0000256" key="3">
    <source>
        <dbReference type="ARBA" id="ARBA00023709"/>
    </source>
</evidence>
<dbReference type="PANTHER" id="PTHR11941:SF54">
    <property type="entry name" value="ENOYL-COA HYDRATASE, MITOCHONDRIAL"/>
    <property type="match status" value="1"/>
</dbReference>
<evidence type="ECO:0000256" key="4">
    <source>
        <dbReference type="ARBA" id="ARBA00023717"/>
    </source>
</evidence>
<dbReference type="PANTHER" id="PTHR11941">
    <property type="entry name" value="ENOYL-COA HYDRATASE-RELATED"/>
    <property type="match status" value="1"/>
</dbReference>
<sequence length="270" mass="28937">MTTAGEWDAVERSVRYDRAGHVVTLTIDRPERRNSLTFETLASLRDGVLRAKAEPGVRVLVLTGAGDKAFCAGADLGGVRGAELDAEESHAGRGHLADLFRTLWASGLPTIAKVRGYALAGGFGLAMACDIVVASEDATFGTPEVAVGLWPYMITVPLLRSMPPKIVLELMMSGRRVDTVEAQRIGFVNEVVPADELDLAVDRRAEQIAAQSPAAIRLGRSTFYKVLTSQPDEALSLLQAMLSVATGTDDAAEGTAAFAEKRKPVWKDDR</sequence>
<dbReference type="SUPFAM" id="SSF52096">
    <property type="entry name" value="ClpP/crotonase"/>
    <property type="match status" value="1"/>
</dbReference>
<comment type="similarity">
    <text evidence="1 5">Belongs to the enoyl-CoA hydratase/isomerase family.</text>
</comment>
<evidence type="ECO:0000256" key="2">
    <source>
        <dbReference type="ARBA" id="ARBA00023239"/>
    </source>
</evidence>